<feature type="modified residue" description="N6-(pyridoxal phosphate)lysine" evidence="4 5">
    <location>
        <position position="52"/>
    </location>
</feature>
<dbReference type="InterPro" id="IPR020622">
    <property type="entry name" value="Ala_racemase_pyridoxalP-BS"/>
</dbReference>
<dbReference type="GO" id="GO:0030632">
    <property type="term" value="P:D-alanine biosynthetic process"/>
    <property type="evidence" value="ECO:0007669"/>
    <property type="project" value="UniProtKB-UniRule"/>
</dbReference>
<accession>A0A926DTG2</accession>
<feature type="active site" description="Proton acceptor; specific for D-alanine" evidence="4">
    <location>
        <position position="52"/>
    </location>
</feature>
<dbReference type="Gene3D" id="3.20.20.10">
    <property type="entry name" value="Alanine racemase"/>
    <property type="match status" value="1"/>
</dbReference>
<dbReference type="InterPro" id="IPR001608">
    <property type="entry name" value="Ala_racemase_N"/>
</dbReference>
<feature type="active site" description="Proton acceptor; specific for L-alanine" evidence="4">
    <location>
        <position position="281"/>
    </location>
</feature>
<dbReference type="Pfam" id="PF01168">
    <property type="entry name" value="Ala_racemase_N"/>
    <property type="match status" value="1"/>
</dbReference>
<feature type="binding site" evidence="4 6">
    <location>
        <position position="329"/>
    </location>
    <ligand>
        <name>substrate</name>
    </ligand>
</feature>
<dbReference type="InterPro" id="IPR009006">
    <property type="entry name" value="Ala_racemase/Decarboxylase_C"/>
</dbReference>
<comment type="function">
    <text evidence="4">Catalyzes the interconversion of L-alanine and D-alanine. May also act on other amino acids.</text>
</comment>
<dbReference type="SUPFAM" id="SSF50621">
    <property type="entry name" value="Alanine racemase C-terminal domain-like"/>
    <property type="match status" value="1"/>
</dbReference>
<feature type="binding site" evidence="4 6">
    <location>
        <position position="150"/>
    </location>
    <ligand>
        <name>substrate</name>
    </ligand>
</feature>
<dbReference type="Proteomes" id="UP000657006">
    <property type="component" value="Unassembled WGS sequence"/>
</dbReference>
<dbReference type="EC" id="5.1.1.1" evidence="4"/>
<keyword evidence="3 4" id="KW-0413">Isomerase</keyword>
<gene>
    <name evidence="8" type="primary">alr</name>
    <name evidence="8" type="ORF">H8730_05750</name>
</gene>
<sequence>MEPTHYEGKARGTVNTQYYRVMAQIDCEALSQNIKAIRKALNPGTQLMAVVKADGYGHGLREIYPTLEKSGIDQLAVAVLEEGISLRRMGSPLPVLILGYTAPSDYGTVIAEGLTQTIFTSSMAKAMSDAAVSMQRAAKVHIKLDTGMGRIGFACTESALDEIHAISQLPGLQLEGIFTHFARADERDKSATRQQYKRFQWMCDELEKRGVTFPVRHVSNSAAIMELPDMNCNMVRAGIILYGLYPSDEMRRETLALRPVMTFKSHVIFCKEVPDGSPISYGGTYVAEGTRRIGTIPVGYADGYSRRLSGIGHVLIRGHLVPIAGRICMDQFMVDLTSFPDIQEGDEAILFGEGLSVDELARLIGTINYEMVCMVSKRVPRIIK</sequence>
<dbReference type="PRINTS" id="PR00992">
    <property type="entry name" value="ALARACEMASE"/>
</dbReference>
<dbReference type="GO" id="GO:0030170">
    <property type="term" value="F:pyridoxal phosphate binding"/>
    <property type="evidence" value="ECO:0007669"/>
    <property type="project" value="UniProtKB-UniRule"/>
</dbReference>
<comment type="catalytic activity">
    <reaction evidence="4">
        <text>L-alanine = D-alanine</text>
        <dbReference type="Rhea" id="RHEA:20249"/>
        <dbReference type="ChEBI" id="CHEBI:57416"/>
        <dbReference type="ChEBI" id="CHEBI:57972"/>
        <dbReference type="EC" id="5.1.1.1"/>
    </reaction>
</comment>
<dbReference type="GO" id="GO:0009252">
    <property type="term" value="P:peptidoglycan biosynthetic process"/>
    <property type="evidence" value="ECO:0007669"/>
    <property type="project" value="TreeGrafter"/>
</dbReference>
<dbReference type="GO" id="GO:0005829">
    <property type="term" value="C:cytosol"/>
    <property type="evidence" value="ECO:0007669"/>
    <property type="project" value="TreeGrafter"/>
</dbReference>
<dbReference type="PANTHER" id="PTHR30511:SF0">
    <property type="entry name" value="ALANINE RACEMASE, CATABOLIC-RELATED"/>
    <property type="match status" value="1"/>
</dbReference>
<name>A0A926DTG2_9FIRM</name>
<dbReference type="FunFam" id="3.20.20.10:FF:000002">
    <property type="entry name" value="Alanine racemase"/>
    <property type="match status" value="1"/>
</dbReference>
<comment type="similarity">
    <text evidence="4">Belongs to the alanine racemase family.</text>
</comment>
<dbReference type="InterPro" id="IPR029066">
    <property type="entry name" value="PLP-binding_barrel"/>
</dbReference>
<evidence type="ECO:0000313" key="8">
    <source>
        <dbReference type="EMBL" id="MBC8543044.1"/>
    </source>
</evidence>
<evidence type="ECO:0000256" key="3">
    <source>
        <dbReference type="ARBA" id="ARBA00023235"/>
    </source>
</evidence>
<keyword evidence="2 4" id="KW-0663">Pyridoxal phosphate</keyword>
<dbReference type="SMART" id="SM01005">
    <property type="entry name" value="Ala_racemase_C"/>
    <property type="match status" value="1"/>
</dbReference>
<feature type="domain" description="Alanine racemase C-terminal" evidence="7">
    <location>
        <begin position="260"/>
        <end position="384"/>
    </location>
</feature>
<protein>
    <recommendedName>
        <fullName evidence="4">Alanine racemase</fullName>
        <ecNumber evidence="4">5.1.1.1</ecNumber>
    </recommendedName>
</protein>
<dbReference type="CDD" id="cd00430">
    <property type="entry name" value="PLPDE_III_AR"/>
    <property type="match status" value="1"/>
</dbReference>
<dbReference type="InterPro" id="IPR011079">
    <property type="entry name" value="Ala_racemase_C"/>
</dbReference>
<dbReference type="PANTHER" id="PTHR30511">
    <property type="entry name" value="ALANINE RACEMASE"/>
    <property type="match status" value="1"/>
</dbReference>
<comment type="cofactor">
    <cofactor evidence="1 4 5">
        <name>pyridoxal 5'-phosphate</name>
        <dbReference type="ChEBI" id="CHEBI:597326"/>
    </cofactor>
</comment>
<comment type="pathway">
    <text evidence="4">Amino-acid biosynthesis; D-alanine biosynthesis; D-alanine from L-alanine: step 1/1.</text>
</comment>
<keyword evidence="9" id="KW-1185">Reference proteome</keyword>
<organism evidence="8 9">
    <name type="scientific">Bianquea renquensis</name>
    <dbReference type="NCBI Taxonomy" id="2763661"/>
    <lineage>
        <taxon>Bacteria</taxon>
        <taxon>Bacillati</taxon>
        <taxon>Bacillota</taxon>
        <taxon>Clostridia</taxon>
        <taxon>Eubacteriales</taxon>
        <taxon>Bianqueaceae</taxon>
        <taxon>Bianquea</taxon>
    </lineage>
</organism>
<dbReference type="Pfam" id="PF00842">
    <property type="entry name" value="Ala_racemase_C"/>
    <property type="match status" value="1"/>
</dbReference>
<evidence type="ECO:0000259" key="7">
    <source>
        <dbReference type="SMART" id="SM01005"/>
    </source>
</evidence>
<comment type="caution">
    <text evidence="8">The sequence shown here is derived from an EMBL/GenBank/DDBJ whole genome shotgun (WGS) entry which is preliminary data.</text>
</comment>
<evidence type="ECO:0000256" key="1">
    <source>
        <dbReference type="ARBA" id="ARBA00001933"/>
    </source>
</evidence>
<reference evidence="8" key="1">
    <citation type="submission" date="2020-08" db="EMBL/GenBank/DDBJ databases">
        <title>Genome public.</title>
        <authorList>
            <person name="Liu C."/>
            <person name="Sun Q."/>
        </authorList>
    </citation>
    <scope>NUCLEOTIDE SEQUENCE</scope>
    <source>
        <strain evidence="8">NSJ-32</strain>
    </source>
</reference>
<dbReference type="SUPFAM" id="SSF51419">
    <property type="entry name" value="PLP-binding barrel"/>
    <property type="match status" value="1"/>
</dbReference>
<dbReference type="Gene3D" id="2.40.37.10">
    <property type="entry name" value="Lyase, Ornithine Decarboxylase, Chain A, domain 1"/>
    <property type="match status" value="1"/>
</dbReference>
<evidence type="ECO:0000256" key="5">
    <source>
        <dbReference type="PIRSR" id="PIRSR600821-50"/>
    </source>
</evidence>
<dbReference type="EMBL" id="JACRSQ010000006">
    <property type="protein sequence ID" value="MBC8543044.1"/>
    <property type="molecule type" value="Genomic_DNA"/>
</dbReference>
<proteinExistence type="inferred from homology"/>
<dbReference type="GO" id="GO:0008784">
    <property type="term" value="F:alanine racemase activity"/>
    <property type="evidence" value="ECO:0007669"/>
    <property type="project" value="UniProtKB-UniRule"/>
</dbReference>
<dbReference type="NCBIfam" id="TIGR00492">
    <property type="entry name" value="alr"/>
    <property type="match status" value="1"/>
</dbReference>
<evidence type="ECO:0000256" key="6">
    <source>
        <dbReference type="PIRSR" id="PIRSR600821-52"/>
    </source>
</evidence>
<dbReference type="PROSITE" id="PS00395">
    <property type="entry name" value="ALANINE_RACEMASE"/>
    <property type="match status" value="1"/>
</dbReference>
<evidence type="ECO:0000313" key="9">
    <source>
        <dbReference type="Proteomes" id="UP000657006"/>
    </source>
</evidence>
<dbReference type="HAMAP" id="MF_01201">
    <property type="entry name" value="Ala_racemase"/>
    <property type="match status" value="1"/>
</dbReference>
<evidence type="ECO:0000256" key="2">
    <source>
        <dbReference type="ARBA" id="ARBA00022898"/>
    </source>
</evidence>
<dbReference type="AlphaFoldDB" id="A0A926DTG2"/>
<evidence type="ECO:0000256" key="4">
    <source>
        <dbReference type="HAMAP-Rule" id="MF_01201"/>
    </source>
</evidence>
<dbReference type="RefSeq" id="WP_249289557.1">
    <property type="nucleotide sequence ID" value="NZ_JACRSQ010000006.1"/>
</dbReference>
<dbReference type="InterPro" id="IPR000821">
    <property type="entry name" value="Ala_racemase"/>
</dbReference>